<dbReference type="InterPro" id="IPR005467">
    <property type="entry name" value="His_kinase_dom"/>
</dbReference>
<dbReference type="EMBL" id="CP036200">
    <property type="protein sequence ID" value="QBF82472.1"/>
    <property type="molecule type" value="Genomic_DNA"/>
</dbReference>
<protein>
    <recommendedName>
        <fullName evidence="3">histidine kinase</fullName>
        <ecNumber evidence="3">2.7.13.3</ecNumber>
    </recommendedName>
</protein>
<dbReference type="PANTHER" id="PTHR43065:SF42">
    <property type="entry name" value="TWO-COMPONENT SENSOR PPRA"/>
    <property type="match status" value="1"/>
</dbReference>
<feature type="transmembrane region" description="Helical" evidence="8">
    <location>
        <begin position="21"/>
        <end position="38"/>
    </location>
</feature>
<dbReference type="InterPro" id="IPR033414">
    <property type="entry name" value="Sensor_dom"/>
</dbReference>
<dbReference type="InterPro" id="IPR003594">
    <property type="entry name" value="HATPase_dom"/>
</dbReference>
<dbReference type="InterPro" id="IPR036097">
    <property type="entry name" value="HisK_dim/P_sf"/>
</dbReference>
<dbReference type="InterPro" id="IPR004358">
    <property type="entry name" value="Sig_transdc_His_kin-like_C"/>
</dbReference>
<dbReference type="Gene3D" id="6.10.340.10">
    <property type="match status" value="1"/>
</dbReference>
<evidence type="ECO:0000256" key="3">
    <source>
        <dbReference type="ARBA" id="ARBA00012438"/>
    </source>
</evidence>
<dbReference type="PROSITE" id="PS50109">
    <property type="entry name" value="HIS_KIN"/>
    <property type="match status" value="1"/>
</dbReference>
<evidence type="ECO:0000259" key="10">
    <source>
        <dbReference type="PROSITE" id="PS50885"/>
    </source>
</evidence>
<dbReference type="Gene3D" id="3.30.565.10">
    <property type="entry name" value="Histidine kinase-like ATPase, C-terminal domain"/>
    <property type="match status" value="1"/>
</dbReference>
<dbReference type="SMART" id="SM00387">
    <property type="entry name" value="HATPase_c"/>
    <property type="match status" value="1"/>
</dbReference>
<comment type="subcellular location">
    <subcellularLocation>
        <location evidence="2">Membrane</location>
    </subcellularLocation>
</comment>
<keyword evidence="8" id="KW-0472">Membrane</keyword>
<dbReference type="InterPro" id="IPR003661">
    <property type="entry name" value="HisK_dim/P_dom"/>
</dbReference>
<dbReference type="Pfam" id="PF02518">
    <property type="entry name" value="HATPase_c"/>
    <property type="match status" value="1"/>
</dbReference>
<keyword evidence="8" id="KW-0812">Transmembrane</keyword>
<dbReference type="SUPFAM" id="SSF55874">
    <property type="entry name" value="ATPase domain of HSP90 chaperone/DNA topoisomerase II/histidine kinase"/>
    <property type="match status" value="1"/>
</dbReference>
<reference evidence="11 12" key="1">
    <citation type="submission" date="2019-02" db="EMBL/GenBank/DDBJ databases">
        <title>Shewanella sp. D4-2 isolated from Dokdo Island.</title>
        <authorList>
            <person name="Baek K."/>
        </authorList>
    </citation>
    <scope>NUCLEOTIDE SEQUENCE [LARGE SCALE GENOMIC DNA]</scope>
    <source>
        <strain evidence="11 12">D4-2</strain>
    </source>
</reference>
<dbReference type="PANTHER" id="PTHR43065">
    <property type="entry name" value="SENSOR HISTIDINE KINASE"/>
    <property type="match status" value="1"/>
</dbReference>
<keyword evidence="8" id="KW-1133">Transmembrane helix</keyword>
<dbReference type="EC" id="2.7.13.3" evidence="3"/>
<organism evidence="11 12">
    <name type="scientific">Shewanella maritima</name>
    <dbReference type="NCBI Taxonomy" id="2520507"/>
    <lineage>
        <taxon>Bacteria</taxon>
        <taxon>Pseudomonadati</taxon>
        <taxon>Pseudomonadota</taxon>
        <taxon>Gammaproteobacteria</taxon>
        <taxon>Alteromonadales</taxon>
        <taxon>Shewanellaceae</taxon>
        <taxon>Shewanella</taxon>
    </lineage>
</organism>
<keyword evidence="12" id="KW-1185">Reference proteome</keyword>
<evidence type="ECO:0000256" key="8">
    <source>
        <dbReference type="SAM" id="Phobius"/>
    </source>
</evidence>
<dbReference type="OrthoDB" id="2521613at2"/>
<dbReference type="SUPFAM" id="SSF47384">
    <property type="entry name" value="Homodimeric domain of signal transducing histidine kinase"/>
    <property type="match status" value="1"/>
</dbReference>
<keyword evidence="5" id="KW-0808">Transferase</keyword>
<dbReference type="Pfam" id="PF17149">
    <property type="entry name" value="CHASE5"/>
    <property type="match status" value="1"/>
</dbReference>
<sequence>MLTFSRQLLKSPIGRKLMLSIVLFSSLITLLTTIYQLFNDYNSDVSRIDRAFESVEKVNLDVLAASIWVIDERLINTQLNGLSQLPDFTYISIKDDSGQEWQSGNFKQKGVIEQEFPLIYRNNDEIQVGTLLVQADLNNVYDRLYDKAIVILLSNAIKTFLVAGFILFLVWLNITKHLHRLSEYCAQISLDKPFEPLSFLRKPADDEFAQVADAINTMQQQVRASFAAVQESKEELQEALEDRERLLELERSYKDELARQVKEQTKELEQSLLILKRAQQVLVEQEKMAALGGLVSGVAHEINTPIGICLTAASSQLAHVDELIKLIHSDHATLEEINSILEEYQQSCQLIVNNITRASSLIQKFKTVAAEQSNEKNTEFNLKQQLTDIAESTQIMFSPQDVEIGINANQDLWVSSNQSLLNQIFSNILSNAFTHAFIGVEISKILINVVQDGDTIKVEIQNNGLPIPEDVAEHMFEPFFTTTRNKGGTGLGLSAAFNAATLLKGTIQYEAESSLGGPMFIVCFPKGMGDSEDNQLVNVDGDTGNFESFE</sequence>
<dbReference type="SMART" id="SM00304">
    <property type="entry name" value="HAMP"/>
    <property type="match status" value="1"/>
</dbReference>
<evidence type="ECO:0000256" key="7">
    <source>
        <dbReference type="SAM" id="Coils"/>
    </source>
</evidence>
<keyword evidence="4" id="KW-0597">Phosphoprotein</keyword>
<feature type="transmembrane region" description="Helical" evidence="8">
    <location>
        <begin position="148"/>
        <end position="172"/>
    </location>
</feature>
<dbReference type="PROSITE" id="PS50885">
    <property type="entry name" value="HAMP"/>
    <property type="match status" value="1"/>
</dbReference>
<dbReference type="CDD" id="cd00082">
    <property type="entry name" value="HisKA"/>
    <property type="match status" value="1"/>
</dbReference>
<keyword evidence="7" id="KW-0175">Coiled coil</keyword>
<dbReference type="KEGG" id="smai:EXU30_06995"/>
<accession>A0A411PGF5</accession>
<evidence type="ECO:0000256" key="4">
    <source>
        <dbReference type="ARBA" id="ARBA00022553"/>
    </source>
</evidence>
<evidence type="ECO:0000256" key="1">
    <source>
        <dbReference type="ARBA" id="ARBA00000085"/>
    </source>
</evidence>
<dbReference type="GO" id="GO:0016020">
    <property type="term" value="C:membrane"/>
    <property type="evidence" value="ECO:0007669"/>
    <property type="project" value="UniProtKB-SubCell"/>
</dbReference>
<evidence type="ECO:0000256" key="2">
    <source>
        <dbReference type="ARBA" id="ARBA00004370"/>
    </source>
</evidence>
<feature type="domain" description="Histidine kinase" evidence="9">
    <location>
        <begin position="297"/>
        <end position="528"/>
    </location>
</feature>
<feature type="domain" description="HAMP" evidence="10">
    <location>
        <begin position="172"/>
        <end position="227"/>
    </location>
</feature>
<dbReference type="GO" id="GO:0000155">
    <property type="term" value="F:phosphorelay sensor kinase activity"/>
    <property type="evidence" value="ECO:0007669"/>
    <property type="project" value="InterPro"/>
</dbReference>
<evidence type="ECO:0000259" key="9">
    <source>
        <dbReference type="PROSITE" id="PS50109"/>
    </source>
</evidence>
<dbReference type="Proteomes" id="UP000291106">
    <property type="component" value="Chromosome"/>
</dbReference>
<dbReference type="InterPro" id="IPR036890">
    <property type="entry name" value="HATPase_C_sf"/>
</dbReference>
<evidence type="ECO:0000313" key="11">
    <source>
        <dbReference type="EMBL" id="QBF82472.1"/>
    </source>
</evidence>
<dbReference type="PRINTS" id="PR00344">
    <property type="entry name" value="BCTRLSENSOR"/>
</dbReference>
<gene>
    <name evidence="11" type="ORF">EXU30_06995</name>
</gene>
<evidence type="ECO:0000256" key="6">
    <source>
        <dbReference type="ARBA" id="ARBA00022777"/>
    </source>
</evidence>
<name>A0A411PGF5_9GAMM</name>
<dbReference type="Gene3D" id="1.10.287.130">
    <property type="match status" value="1"/>
</dbReference>
<dbReference type="AlphaFoldDB" id="A0A411PGF5"/>
<feature type="coiled-coil region" evidence="7">
    <location>
        <begin position="226"/>
        <end position="278"/>
    </location>
</feature>
<dbReference type="RefSeq" id="WP_130598634.1">
    <property type="nucleotide sequence ID" value="NZ_CP036200.1"/>
</dbReference>
<dbReference type="InterPro" id="IPR003660">
    <property type="entry name" value="HAMP_dom"/>
</dbReference>
<comment type="catalytic activity">
    <reaction evidence="1">
        <text>ATP + protein L-histidine = ADP + protein N-phospho-L-histidine.</text>
        <dbReference type="EC" id="2.7.13.3"/>
    </reaction>
</comment>
<evidence type="ECO:0000313" key="12">
    <source>
        <dbReference type="Proteomes" id="UP000291106"/>
    </source>
</evidence>
<keyword evidence="6 11" id="KW-0418">Kinase</keyword>
<proteinExistence type="predicted"/>
<evidence type="ECO:0000256" key="5">
    <source>
        <dbReference type="ARBA" id="ARBA00022679"/>
    </source>
</evidence>